<keyword evidence="1" id="KW-0732">Signal</keyword>
<name>A0A433VD00_9CYAN</name>
<sequence>MKLFIFRKRVQAAFVLFMISTMTFAKAESVALPNPNSDTIIQKIVGRLLGDQTQFWFGQLPDNLPVKVPLPDKAQVLGSSMYSSGNGQILLDVPQSRSEVFDFYNRRLGSSGWENISSSGADGSKGFVESNFVKPMAFCFRSGQDTELTINANPVEKGLTDVRLNFNTGRSGTRCQQYPGGDVPLPTLVAPPNTRLIDATGGGGENSFDSRVKLETKLDSKSLAAHYDPQFQSAGWKRLDAGQNGNTAWSRWVLKDKKGNSWHGFLYLSKLENEPNQYSALAYVSLL</sequence>
<reference evidence="2" key="2">
    <citation type="journal article" date="2019" name="Genome Biol. Evol.">
        <title>Day and night: Metabolic profiles and evolutionary relationships of six axenic non-marine cyanobacteria.</title>
        <authorList>
            <person name="Will S.E."/>
            <person name="Henke P."/>
            <person name="Boedeker C."/>
            <person name="Huang S."/>
            <person name="Brinkmann H."/>
            <person name="Rohde M."/>
            <person name="Jarek M."/>
            <person name="Friedl T."/>
            <person name="Seufert S."/>
            <person name="Schumacher M."/>
            <person name="Overmann J."/>
            <person name="Neumann-Schaal M."/>
            <person name="Petersen J."/>
        </authorList>
    </citation>
    <scope>NUCLEOTIDE SEQUENCE [LARGE SCALE GENOMIC DNA]</scope>
    <source>
        <strain evidence="2">PCC 7102</strain>
    </source>
</reference>
<dbReference type="Proteomes" id="UP000271624">
    <property type="component" value="Unassembled WGS sequence"/>
</dbReference>
<protein>
    <submittedName>
        <fullName evidence="2">Uncharacterized protein</fullName>
    </submittedName>
</protein>
<comment type="caution">
    <text evidence="2">The sequence shown here is derived from an EMBL/GenBank/DDBJ whole genome shotgun (WGS) entry which is preliminary data.</text>
</comment>
<accession>A0A433VD00</accession>
<evidence type="ECO:0000313" key="3">
    <source>
        <dbReference type="Proteomes" id="UP000271624"/>
    </source>
</evidence>
<feature type="chain" id="PRO_5030092529" evidence="1">
    <location>
        <begin position="28"/>
        <end position="287"/>
    </location>
</feature>
<keyword evidence="3" id="KW-1185">Reference proteome</keyword>
<dbReference type="AlphaFoldDB" id="A0A433VD00"/>
<reference evidence="2" key="1">
    <citation type="submission" date="2018-12" db="EMBL/GenBank/DDBJ databases">
        <authorList>
            <person name="Will S."/>
            <person name="Neumann-Schaal M."/>
            <person name="Henke P."/>
        </authorList>
    </citation>
    <scope>NUCLEOTIDE SEQUENCE</scope>
    <source>
        <strain evidence="2">PCC 7102</strain>
    </source>
</reference>
<gene>
    <name evidence="2" type="ORF">DSM106972_049040</name>
</gene>
<dbReference type="RefSeq" id="WP_127083246.1">
    <property type="nucleotide sequence ID" value="NZ_RSCL01000012.1"/>
</dbReference>
<feature type="signal peptide" evidence="1">
    <location>
        <begin position="1"/>
        <end position="27"/>
    </location>
</feature>
<organism evidence="2 3">
    <name type="scientific">Dulcicalothrix desertica PCC 7102</name>
    <dbReference type="NCBI Taxonomy" id="232991"/>
    <lineage>
        <taxon>Bacteria</taxon>
        <taxon>Bacillati</taxon>
        <taxon>Cyanobacteriota</taxon>
        <taxon>Cyanophyceae</taxon>
        <taxon>Nostocales</taxon>
        <taxon>Calotrichaceae</taxon>
        <taxon>Dulcicalothrix</taxon>
    </lineage>
</organism>
<evidence type="ECO:0000256" key="1">
    <source>
        <dbReference type="SAM" id="SignalP"/>
    </source>
</evidence>
<dbReference type="EMBL" id="RSCL01000012">
    <property type="protein sequence ID" value="RUT03990.1"/>
    <property type="molecule type" value="Genomic_DNA"/>
</dbReference>
<proteinExistence type="predicted"/>
<evidence type="ECO:0000313" key="2">
    <source>
        <dbReference type="EMBL" id="RUT03990.1"/>
    </source>
</evidence>